<gene>
    <name evidence="5" type="ORF">I6N96_14545</name>
</gene>
<keyword evidence="3" id="KW-0687">Ribonucleoprotein</keyword>
<dbReference type="Proteomes" id="UP000673375">
    <property type="component" value="Unassembled WGS sequence"/>
</dbReference>
<accession>A0ABS4CMJ9</accession>
<evidence type="ECO:0000313" key="6">
    <source>
        <dbReference type="Proteomes" id="UP000673375"/>
    </source>
</evidence>
<dbReference type="Gene3D" id="4.10.410.60">
    <property type="match status" value="1"/>
</dbReference>
<evidence type="ECO:0000313" key="5">
    <source>
        <dbReference type="EMBL" id="MBP1047502.1"/>
    </source>
</evidence>
<name>A0ABS4CMJ9_9ENTE</name>
<feature type="region of interest" description="Disordered" evidence="4">
    <location>
        <begin position="1"/>
        <end position="48"/>
    </location>
</feature>
<dbReference type="Pfam" id="PF01632">
    <property type="entry name" value="Ribosomal_L35p"/>
    <property type="match status" value="1"/>
</dbReference>
<comment type="similarity">
    <text evidence="1">Belongs to the bacterial ribosomal protein bL35 family.</text>
</comment>
<sequence length="48" mass="5326">MPKMKTHSGLKKRVKVSKSGEIKRKAKSTKGSTHLAKADLHTVKKAIR</sequence>
<dbReference type="RefSeq" id="WP_209558284.1">
    <property type="nucleotide sequence ID" value="NZ_JAEDXU010000008.1"/>
</dbReference>
<keyword evidence="2 5" id="KW-0689">Ribosomal protein</keyword>
<dbReference type="EMBL" id="JAEDXU010000008">
    <property type="protein sequence ID" value="MBP1047502.1"/>
    <property type="molecule type" value="Genomic_DNA"/>
</dbReference>
<proteinExistence type="inferred from homology"/>
<reference evidence="5 6" key="1">
    <citation type="submission" date="2020-12" db="EMBL/GenBank/DDBJ databases">
        <title>Vagococcus allomyrinae sp. nov. and Enterococcus lavae sp. nov., isolated from the larvae of Allomyrina dichotoma.</title>
        <authorList>
            <person name="Lee S.D."/>
        </authorList>
    </citation>
    <scope>NUCLEOTIDE SEQUENCE [LARGE SCALE GENOMIC DNA]</scope>
    <source>
        <strain evidence="5 6">BWM-S5</strain>
    </source>
</reference>
<evidence type="ECO:0000256" key="3">
    <source>
        <dbReference type="ARBA" id="ARBA00023274"/>
    </source>
</evidence>
<feature type="compositionally biased region" description="Basic residues" evidence="4">
    <location>
        <begin position="1"/>
        <end position="16"/>
    </location>
</feature>
<dbReference type="InterPro" id="IPR037229">
    <property type="entry name" value="Ribosomal_bL35_sf"/>
</dbReference>
<evidence type="ECO:0000256" key="2">
    <source>
        <dbReference type="ARBA" id="ARBA00022980"/>
    </source>
</evidence>
<comment type="caution">
    <text evidence="5">The sequence shown here is derived from an EMBL/GenBank/DDBJ whole genome shotgun (WGS) entry which is preliminary data.</text>
</comment>
<organism evidence="5 6">
    <name type="scientific">Enterococcus larvae</name>
    <dbReference type="NCBI Taxonomy" id="2794352"/>
    <lineage>
        <taxon>Bacteria</taxon>
        <taxon>Bacillati</taxon>
        <taxon>Bacillota</taxon>
        <taxon>Bacilli</taxon>
        <taxon>Lactobacillales</taxon>
        <taxon>Enterococcaceae</taxon>
        <taxon>Enterococcus</taxon>
    </lineage>
</organism>
<dbReference type="SUPFAM" id="SSF143034">
    <property type="entry name" value="L35p-like"/>
    <property type="match status" value="1"/>
</dbReference>
<evidence type="ECO:0000256" key="4">
    <source>
        <dbReference type="SAM" id="MobiDB-lite"/>
    </source>
</evidence>
<dbReference type="GO" id="GO:0005840">
    <property type="term" value="C:ribosome"/>
    <property type="evidence" value="ECO:0007669"/>
    <property type="project" value="UniProtKB-KW"/>
</dbReference>
<protein>
    <submittedName>
        <fullName evidence="5">50S ribosomal protein L35</fullName>
    </submittedName>
</protein>
<evidence type="ECO:0000256" key="1">
    <source>
        <dbReference type="ARBA" id="ARBA00006598"/>
    </source>
</evidence>
<keyword evidence="6" id="KW-1185">Reference proteome</keyword>
<dbReference type="InterPro" id="IPR021137">
    <property type="entry name" value="Ribosomal_bL35-like"/>
</dbReference>